<feature type="domain" description="EF-hand" evidence="7">
    <location>
        <begin position="609"/>
        <end position="644"/>
    </location>
</feature>
<dbReference type="SMART" id="SM00054">
    <property type="entry name" value="EFh"/>
    <property type="match status" value="2"/>
</dbReference>
<dbReference type="Pfam" id="PF00435">
    <property type="entry name" value="Spectrin"/>
    <property type="match status" value="4"/>
</dbReference>
<dbReference type="Gene3D" id="1.20.58.60">
    <property type="match status" value="4"/>
</dbReference>
<dbReference type="SMART" id="SM01184">
    <property type="entry name" value="efhand_Ca_insen"/>
    <property type="match status" value="1"/>
</dbReference>
<dbReference type="GO" id="GO:0003779">
    <property type="term" value="F:actin binding"/>
    <property type="evidence" value="ECO:0007669"/>
    <property type="project" value="UniProtKB-KW"/>
</dbReference>
<evidence type="ECO:0000256" key="3">
    <source>
        <dbReference type="ARBA" id="ARBA00022837"/>
    </source>
</evidence>
<reference evidence="8" key="2">
    <citation type="submission" date="2025-09" db="UniProtKB">
        <authorList>
            <consortium name="Ensembl"/>
        </authorList>
    </citation>
    <scope>IDENTIFICATION</scope>
</reference>
<dbReference type="FunFam" id="1.20.58.60:FF:000003">
    <property type="entry name" value="Actinin, alpha 1"/>
    <property type="match status" value="1"/>
</dbReference>
<dbReference type="InterPro" id="IPR018159">
    <property type="entry name" value="Spectrin/alpha-actinin"/>
</dbReference>
<dbReference type="Pfam" id="PF00307">
    <property type="entry name" value="CH"/>
    <property type="match status" value="1"/>
</dbReference>
<protein>
    <submittedName>
        <fullName evidence="8">Actinin, alpha 2b</fullName>
    </submittedName>
</protein>
<keyword evidence="4" id="KW-0009">Actin-binding</keyword>
<dbReference type="CDD" id="cd00176">
    <property type="entry name" value="SPEC"/>
    <property type="match status" value="1"/>
</dbReference>
<evidence type="ECO:0000256" key="2">
    <source>
        <dbReference type="ARBA" id="ARBA00022737"/>
    </source>
</evidence>
<evidence type="ECO:0000313" key="9">
    <source>
        <dbReference type="Proteomes" id="UP000694427"/>
    </source>
</evidence>
<evidence type="ECO:0000313" key="8">
    <source>
        <dbReference type="Ensembl" id="ENSCCRP00010029305.1"/>
    </source>
</evidence>
<dbReference type="FunFam" id="1.20.58.60:FF:000004">
    <property type="entry name" value="Actinin alpha 1"/>
    <property type="match status" value="1"/>
</dbReference>
<dbReference type="FunFam" id="1.20.58.60:FF:000002">
    <property type="entry name" value="Actinin, alpha 1"/>
    <property type="match status" value="1"/>
</dbReference>
<dbReference type="InterPro" id="IPR014837">
    <property type="entry name" value="EF-hand_Ca_insen"/>
</dbReference>
<dbReference type="Pfam" id="PF08726">
    <property type="entry name" value="EFhand_Ca_insen"/>
    <property type="match status" value="1"/>
</dbReference>
<sequence>MFSLLLLINAMHPYLLNLLLLNSSVDDPLGNLNLAFDIAEKHLDIPKMLDAEDILNTPKPDERAIMTYVSCFYHAFAGAEQAETAANRICKVLGVNQENEKLMVDYERLASELLEWIIRTIPWLENRVPEKTMLEMQRKLEDFRDYRRMHKPPKVQEKCQLEISFNTLQTKLRISNRPAFMPSEGKMVSDIASAWQGLEQAEKGYEEWLLTEIRRLERLDHLAEKFRQKATNHETWAAGKEEMLTRKDYESASLMEVRALLRKHEAFESDLSAHQDRVEQIAAIAQELNELDYHDVASVNQRCQSICDLWDQLGTLTQKRREALERTEKLLETVEQLFLEYAKRSAPFNNWMEGAMEDLQDMFIVHTIEEVQTLIAAHEQFKATLPEADAERQAILGIQQEVLKIFQNYGIRGDLTNPYSTITTEEIAIKWDKVKKLVPQRDSLLQEELARQHANERLRRQFAAQAHLIGPWIQARMEEIGRCSMAMGGTLEDQMTQLKQYEHVIVSYKPNIDRLEGDNQLIQESLIFDNKHTNYTMEHIRVGWELLLTTIARTINEIETQILTRDAKGISQEQMNEFRSSFNHFDRKKNGAMDSDDFRACLISMGYDLGEVEFARIMMLVDPNTSGIVSFQSFIDFMTRETADTDTAEQVIASFRILAADKPYILADELRRELPPDQAEYCISRMPPYTGPGALPGALDYTAFSTALYGESDL</sequence>
<dbReference type="AlphaFoldDB" id="A0A8C1J9M5"/>
<dbReference type="SUPFAM" id="SSF47473">
    <property type="entry name" value="EF-hand"/>
    <property type="match status" value="1"/>
</dbReference>
<dbReference type="SMART" id="SM00150">
    <property type="entry name" value="SPEC"/>
    <property type="match status" value="2"/>
</dbReference>
<name>A0A8C1J9M5_CYPCA</name>
<dbReference type="InterPro" id="IPR002017">
    <property type="entry name" value="Spectrin_repeat"/>
</dbReference>
<evidence type="ECO:0000256" key="4">
    <source>
        <dbReference type="ARBA" id="ARBA00023203"/>
    </source>
</evidence>
<dbReference type="InterPro" id="IPR001715">
    <property type="entry name" value="CH_dom"/>
</dbReference>
<dbReference type="Gene3D" id="1.10.238.10">
    <property type="entry name" value="EF-hand"/>
    <property type="match status" value="2"/>
</dbReference>
<dbReference type="InterPro" id="IPR011992">
    <property type="entry name" value="EF-hand-dom_pair"/>
</dbReference>
<dbReference type="FunFam" id="1.10.238.10:FF:000004">
    <property type="entry name" value="Actinin alpha 1"/>
    <property type="match status" value="1"/>
</dbReference>
<proteinExistence type="predicted"/>
<keyword evidence="9" id="KW-1185">Reference proteome</keyword>
<dbReference type="PROSITE" id="PS50222">
    <property type="entry name" value="EF_HAND_2"/>
    <property type="match status" value="2"/>
</dbReference>
<keyword evidence="1" id="KW-0479">Metal-binding</keyword>
<accession>A0A8C1J9M5</accession>
<dbReference type="FunFam" id="1.10.238.10:FF:000018">
    <property type="entry name" value="Actinin, alpha 1"/>
    <property type="match status" value="1"/>
</dbReference>
<evidence type="ECO:0000259" key="7">
    <source>
        <dbReference type="PROSITE" id="PS50222"/>
    </source>
</evidence>
<dbReference type="SUPFAM" id="SSF47576">
    <property type="entry name" value="Calponin-homology domain, CH-domain"/>
    <property type="match status" value="1"/>
</dbReference>
<dbReference type="PROSITE" id="PS50021">
    <property type="entry name" value="CH"/>
    <property type="match status" value="1"/>
</dbReference>
<dbReference type="GO" id="GO:0005509">
    <property type="term" value="F:calcium ion binding"/>
    <property type="evidence" value="ECO:0007669"/>
    <property type="project" value="InterPro"/>
</dbReference>
<evidence type="ECO:0000256" key="5">
    <source>
        <dbReference type="SAM" id="SignalP"/>
    </source>
</evidence>
<dbReference type="PANTHER" id="PTHR11915">
    <property type="entry name" value="SPECTRIN/FILAMIN RELATED CYTOSKELETAL PROTEIN"/>
    <property type="match status" value="1"/>
</dbReference>
<dbReference type="Gene3D" id="1.10.418.10">
    <property type="entry name" value="Calponin-like domain"/>
    <property type="match status" value="1"/>
</dbReference>
<dbReference type="CDD" id="cd00051">
    <property type="entry name" value="EFh"/>
    <property type="match status" value="1"/>
</dbReference>
<feature type="chain" id="PRO_5034250044" evidence="5">
    <location>
        <begin position="19"/>
        <end position="714"/>
    </location>
</feature>
<keyword evidence="2" id="KW-0677">Repeat</keyword>
<dbReference type="FunFam" id="1.20.58.60:FF:000005">
    <property type="entry name" value="Actinin alpha 1"/>
    <property type="match status" value="1"/>
</dbReference>
<dbReference type="Proteomes" id="UP000694427">
    <property type="component" value="Unplaced"/>
</dbReference>
<keyword evidence="5" id="KW-0732">Signal</keyword>
<evidence type="ECO:0000259" key="6">
    <source>
        <dbReference type="PROSITE" id="PS50021"/>
    </source>
</evidence>
<feature type="domain" description="EF-hand" evidence="7">
    <location>
        <begin position="573"/>
        <end position="608"/>
    </location>
</feature>
<feature type="domain" description="Calponin-homology (CH)" evidence="6">
    <location>
        <begin position="1"/>
        <end position="77"/>
    </location>
</feature>
<keyword evidence="3" id="KW-0106">Calcium</keyword>
<dbReference type="InterPro" id="IPR002048">
    <property type="entry name" value="EF_hand_dom"/>
</dbReference>
<evidence type="ECO:0000256" key="1">
    <source>
        <dbReference type="ARBA" id="ARBA00022723"/>
    </source>
</evidence>
<dbReference type="SUPFAM" id="SSF46966">
    <property type="entry name" value="Spectrin repeat"/>
    <property type="match status" value="4"/>
</dbReference>
<reference evidence="8" key="1">
    <citation type="submission" date="2025-08" db="UniProtKB">
        <authorList>
            <consortium name="Ensembl"/>
        </authorList>
    </citation>
    <scope>IDENTIFICATION</scope>
</reference>
<dbReference type="InterPro" id="IPR036872">
    <property type="entry name" value="CH_dom_sf"/>
</dbReference>
<dbReference type="Ensembl" id="ENSCCRT00010032110.1">
    <property type="protein sequence ID" value="ENSCCRP00010029305.1"/>
    <property type="gene ID" value="ENSCCRG00010012067.1"/>
</dbReference>
<organism evidence="8 9">
    <name type="scientific">Cyprinus carpio</name>
    <name type="common">Common carp</name>
    <dbReference type="NCBI Taxonomy" id="7962"/>
    <lineage>
        <taxon>Eukaryota</taxon>
        <taxon>Metazoa</taxon>
        <taxon>Chordata</taxon>
        <taxon>Craniata</taxon>
        <taxon>Vertebrata</taxon>
        <taxon>Euteleostomi</taxon>
        <taxon>Actinopterygii</taxon>
        <taxon>Neopterygii</taxon>
        <taxon>Teleostei</taxon>
        <taxon>Ostariophysi</taxon>
        <taxon>Cypriniformes</taxon>
        <taxon>Cyprinidae</taxon>
        <taxon>Cyprininae</taxon>
        <taxon>Cyprinus</taxon>
    </lineage>
</organism>
<feature type="signal peptide" evidence="5">
    <location>
        <begin position="1"/>
        <end position="18"/>
    </location>
</feature>